<feature type="repeat" description="ANK" evidence="3">
    <location>
        <begin position="504"/>
        <end position="536"/>
    </location>
</feature>
<dbReference type="PROSITE" id="PS50297">
    <property type="entry name" value="ANK_REP_REGION"/>
    <property type="match status" value="2"/>
</dbReference>
<dbReference type="Pfam" id="PF00023">
    <property type="entry name" value="Ank"/>
    <property type="match status" value="1"/>
</dbReference>
<dbReference type="Proteomes" id="UP000777438">
    <property type="component" value="Unassembled WGS sequence"/>
</dbReference>
<accession>A0A9P9AMR7</accession>
<organism evidence="4 5">
    <name type="scientific">Thelonectria olida</name>
    <dbReference type="NCBI Taxonomy" id="1576542"/>
    <lineage>
        <taxon>Eukaryota</taxon>
        <taxon>Fungi</taxon>
        <taxon>Dikarya</taxon>
        <taxon>Ascomycota</taxon>
        <taxon>Pezizomycotina</taxon>
        <taxon>Sordariomycetes</taxon>
        <taxon>Hypocreomycetidae</taxon>
        <taxon>Hypocreales</taxon>
        <taxon>Nectriaceae</taxon>
        <taxon>Thelonectria</taxon>
    </lineage>
</organism>
<feature type="repeat" description="ANK" evidence="3">
    <location>
        <begin position="537"/>
        <end position="569"/>
    </location>
</feature>
<dbReference type="SMART" id="SM00248">
    <property type="entry name" value="ANK"/>
    <property type="match status" value="6"/>
</dbReference>
<dbReference type="InterPro" id="IPR002110">
    <property type="entry name" value="Ankyrin_rpt"/>
</dbReference>
<evidence type="ECO:0000313" key="4">
    <source>
        <dbReference type="EMBL" id="KAH6885408.1"/>
    </source>
</evidence>
<dbReference type="InterPro" id="IPR036770">
    <property type="entry name" value="Ankyrin_rpt-contain_sf"/>
</dbReference>
<dbReference type="InterPro" id="IPR051165">
    <property type="entry name" value="Multifunctional_ANK_Repeat"/>
</dbReference>
<keyword evidence="1" id="KW-0677">Repeat</keyword>
<protein>
    <submittedName>
        <fullName evidence="4">Ankyrin repeat-containing domain protein</fullName>
    </submittedName>
</protein>
<evidence type="ECO:0000256" key="1">
    <source>
        <dbReference type="ARBA" id="ARBA00022737"/>
    </source>
</evidence>
<dbReference type="Gene3D" id="1.25.40.20">
    <property type="entry name" value="Ankyrin repeat-containing domain"/>
    <property type="match status" value="1"/>
</dbReference>
<dbReference type="PANTHER" id="PTHR24123:SF33">
    <property type="entry name" value="PROTEIN HOS4"/>
    <property type="match status" value="1"/>
</dbReference>
<proteinExistence type="predicted"/>
<comment type="caution">
    <text evidence="4">The sequence shown here is derived from an EMBL/GenBank/DDBJ whole genome shotgun (WGS) entry which is preliminary data.</text>
</comment>
<evidence type="ECO:0000313" key="5">
    <source>
        <dbReference type="Proteomes" id="UP000777438"/>
    </source>
</evidence>
<reference evidence="4 5" key="1">
    <citation type="journal article" date="2021" name="Nat. Commun.">
        <title>Genetic determinants of endophytism in the Arabidopsis root mycobiome.</title>
        <authorList>
            <person name="Mesny F."/>
            <person name="Miyauchi S."/>
            <person name="Thiergart T."/>
            <person name="Pickel B."/>
            <person name="Atanasova L."/>
            <person name="Karlsson M."/>
            <person name="Huettel B."/>
            <person name="Barry K.W."/>
            <person name="Haridas S."/>
            <person name="Chen C."/>
            <person name="Bauer D."/>
            <person name="Andreopoulos W."/>
            <person name="Pangilinan J."/>
            <person name="LaButti K."/>
            <person name="Riley R."/>
            <person name="Lipzen A."/>
            <person name="Clum A."/>
            <person name="Drula E."/>
            <person name="Henrissat B."/>
            <person name="Kohler A."/>
            <person name="Grigoriev I.V."/>
            <person name="Martin F.M."/>
            <person name="Hacquard S."/>
        </authorList>
    </citation>
    <scope>NUCLEOTIDE SEQUENCE [LARGE SCALE GENOMIC DNA]</scope>
    <source>
        <strain evidence="4 5">MPI-CAGE-CH-0241</strain>
    </source>
</reference>
<dbReference type="OrthoDB" id="5122169at2759"/>
<keyword evidence="5" id="KW-1185">Reference proteome</keyword>
<evidence type="ECO:0000256" key="2">
    <source>
        <dbReference type="ARBA" id="ARBA00023043"/>
    </source>
</evidence>
<dbReference type="PANTHER" id="PTHR24123">
    <property type="entry name" value="ANKYRIN REPEAT-CONTAINING"/>
    <property type="match status" value="1"/>
</dbReference>
<dbReference type="EMBL" id="JAGPYM010000018">
    <property type="protein sequence ID" value="KAH6885408.1"/>
    <property type="molecule type" value="Genomic_DNA"/>
</dbReference>
<dbReference type="PROSITE" id="PS50088">
    <property type="entry name" value="ANK_REPEAT"/>
    <property type="match status" value="3"/>
</dbReference>
<dbReference type="AlphaFoldDB" id="A0A9P9AMR7"/>
<name>A0A9P9AMR7_9HYPO</name>
<dbReference type="Pfam" id="PF12796">
    <property type="entry name" value="Ank_2"/>
    <property type="match status" value="2"/>
</dbReference>
<gene>
    <name evidence="4" type="ORF">B0T10DRAFT_492648</name>
</gene>
<evidence type="ECO:0000256" key="3">
    <source>
        <dbReference type="PROSITE-ProRule" id="PRU00023"/>
    </source>
</evidence>
<sequence length="818" mass="91036">MDPVSAAASAIAFVQAAAAIGKGINALRSLGKAPAEVCALLNELTTLQSLSSRVQQNHLSPLDGGSDAKVDDLGLLKKLCEDLSATVDSLKSLVERFDDTKKRLNKPGQRQVLQIKWMREREHVYQLRDKARLTREYLSAFLVSMNSSESAKQAKIILQVEGMFHVSAKNLSQSAEENIGLLRDTKTSLLRIEEGLATLQRTQAESMEHLRSLGVGVQVSSLHEWIPNSRPLPGTPCHLHREGLNTKGVSLDEDSILCFDSFVRPLCSATCRCQCHKSSSIASPGYLHSVLGTFFLSYNTFPLCGIITCDFAGCTTTSNSKVRFYYHLPTWLFSRAILFSASWSSLTGVGASLHLKLPRTIPSCDPIWEALRRADINRIRQRFATKLNSPTDISSDGMSLFLYGMSRGNYAVIETLLRAGCDISVKSINGSSPAATARARILTSDVNPISERFFHIYKQIIHLDEERDYLNSTVAHDSILRLNSISLAEAIALEPQSINSLDGMGYAALHWAVKKRNVDAMNTLLHFNSNPDIQDRNHRTALHIAARHGLFDISCRLLHAGCDSNARDSTGKTALHMACSSSSMDSTRIVQQILRHQGLPNIQDSTNQFTPLNELTWQCLARDPWDCEGKIDALLKAGADLDEADKWGCTPLLHAASIPWDNELFQLLYNRGARIDLTDGMKRSILHYAAAYGDLDHIEYLRQLALSGPDPESKDQYRHTPLSLMEWRSRTEARKLWTNMRRPTADELASFRYLIAEIKGRRQDARAASMPCLGRTDQDEGLSTTRPNNDVLHPDRCNLQTGVQDEDSEEEYVDALDM</sequence>
<feature type="repeat" description="ANK" evidence="3">
    <location>
        <begin position="570"/>
        <end position="605"/>
    </location>
</feature>
<keyword evidence="2 3" id="KW-0040">ANK repeat</keyword>
<dbReference type="SUPFAM" id="SSF48403">
    <property type="entry name" value="Ankyrin repeat"/>
    <property type="match status" value="1"/>
</dbReference>